<dbReference type="STRING" id="7574.A0A1S3KGA7"/>
<name>A0A1S3KGA7_LINAN</name>
<dbReference type="GO" id="GO:0016787">
    <property type="term" value="F:hydrolase activity"/>
    <property type="evidence" value="ECO:0007669"/>
    <property type="project" value="UniProtKB-KW"/>
</dbReference>
<dbReference type="ESTHER" id="linun-a0a1s3kga7">
    <property type="family name" value="SERHL"/>
</dbReference>
<protein>
    <submittedName>
        <fullName evidence="5">Serine hydrolase-like protein</fullName>
    </submittedName>
</protein>
<evidence type="ECO:0000256" key="1">
    <source>
        <dbReference type="ARBA" id="ARBA00008645"/>
    </source>
</evidence>
<dbReference type="Gene3D" id="3.40.50.1820">
    <property type="entry name" value="alpha/beta hydrolase"/>
    <property type="match status" value="1"/>
</dbReference>
<evidence type="ECO:0000259" key="3">
    <source>
        <dbReference type="Pfam" id="PF00561"/>
    </source>
</evidence>
<dbReference type="RefSeq" id="XP_013421668.1">
    <property type="nucleotide sequence ID" value="XM_013566214.1"/>
</dbReference>
<dbReference type="InterPro" id="IPR050266">
    <property type="entry name" value="AB_hydrolase_sf"/>
</dbReference>
<organism evidence="4 5">
    <name type="scientific">Lingula anatina</name>
    <name type="common">Brachiopod</name>
    <name type="synonym">Lingula unguis</name>
    <dbReference type="NCBI Taxonomy" id="7574"/>
    <lineage>
        <taxon>Eukaryota</taxon>
        <taxon>Metazoa</taxon>
        <taxon>Spiralia</taxon>
        <taxon>Lophotrochozoa</taxon>
        <taxon>Brachiopoda</taxon>
        <taxon>Linguliformea</taxon>
        <taxon>Lingulata</taxon>
        <taxon>Lingulida</taxon>
        <taxon>Linguloidea</taxon>
        <taxon>Lingulidae</taxon>
        <taxon>Lingula</taxon>
    </lineage>
</organism>
<dbReference type="InParanoid" id="A0A1S3KGA7"/>
<dbReference type="SUPFAM" id="SSF53474">
    <property type="entry name" value="alpha/beta-Hydrolases"/>
    <property type="match status" value="1"/>
</dbReference>
<dbReference type="PRINTS" id="PR00111">
    <property type="entry name" value="ABHYDROLASE"/>
</dbReference>
<feature type="domain" description="AB hydrolase-1" evidence="3">
    <location>
        <begin position="55"/>
        <end position="158"/>
    </location>
</feature>
<accession>A0A1S3KGA7</accession>
<evidence type="ECO:0000313" key="5">
    <source>
        <dbReference type="RefSeq" id="XP_013421668.1"/>
    </source>
</evidence>
<evidence type="ECO:0000313" key="4">
    <source>
        <dbReference type="Proteomes" id="UP000085678"/>
    </source>
</evidence>
<dbReference type="InterPro" id="IPR000073">
    <property type="entry name" value="AB_hydrolase_1"/>
</dbReference>
<keyword evidence="2" id="KW-0378">Hydrolase</keyword>
<dbReference type="Proteomes" id="UP000085678">
    <property type="component" value="Unplaced"/>
</dbReference>
<dbReference type="GeneID" id="106181745"/>
<evidence type="ECO:0000256" key="2">
    <source>
        <dbReference type="ARBA" id="ARBA00022801"/>
    </source>
</evidence>
<comment type="similarity">
    <text evidence="1">Belongs to the AB hydrolase superfamily.</text>
</comment>
<keyword evidence="4" id="KW-1185">Reference proteome</keyword>
<dbReference type="FunCoup" id="A0A1S3KGA7">
    <property type="interactions" value="1"/>
</dbReference>
<dbReference type="Pfam" id="PF00561">
    <property type="entry name" value="Abhydrolase_1"/>
    <property type="match status" value="1"/>
</dbReference>
<proteinExistence type="inferred from homology"/>
<dbReference type="InterPro" id="IPR029058">
    <property type="entry name" value="AB_hydrolase_fold"/>
</dbReference>
<dbReference type="GO" id="GO:0016020">
    <property type="term" value="C:membrane"/>
    <property type="evidence" value="ECO:0007669"/>
    <property type="project" value="TreeGrafter"/>
</dbReference>
<sequence>MSRLLRSIYRYNFRHTMATSSTSGARKLQLTDEVRFPVPWGHIAAKVWGDPGGRPVLGLHGWQDNANSFDALAPLLPTDFYFIVLDFPGHGRSSHRPPGLPNQFVEYLFDIKRVVDVLKWKRFSIIGHSMGGGIGVTFAGLFPELVERVVSLDLMAPVSRDPEMAPSLLRTSIEQTLGIEAVNKEEKTYTPEAALKRLLDANASLTEEAGKILLERGTKVLEDGRVMFTRDHKVKTRTPLSFSNDHLLAFIKQMKCEYLALRFLHSPDFEKARRQQFSEAFSQSCSKFEYVELPGNHYAHLVSAEVVAPSVCQFFSEYLSSAENRFAC</sequence>
<dbReference type="PANTHER" id="PTHR43798">
    <property type="entry name" value="MONOACYLGLYCEROL LIPASE"/>
    <property type="match status" value="1"/>
</dbReference>
<dbReference type="OrthoDB" id="190201at2759"/>
<dbReference type="AlphaFoldDB" id="A0A1S3KGA7"/>
<reference evidence="5" key="1">
    <citation type="submission" date="2025-08" db="UniProtKB">
        <authorList>
            <consortium name="RefSeq"/>
        </authorList>
    </citation>
    <scope>IDENTIFICATION</scope>
    <source>
        <tissue evidence="5">Gonads</tissue>
    </source>
</reference>
<dbReference type="KEGG" id="lak:106181745"/>
<gene>
    <name evidence="5" type="primary">LOC106181745</name>
</gene>
<dbReference type="PANTHER" id="PTHR43798:SF14">
    <property type="entry name" value="SERINE HYDROLASE-LIKE PROTEIN DDB_G0286239"/>
    <property type="match status" value="1"/>
</dbReference>